<name>A0A165IR41_EXIGL</name>
<keyword evidence="4" id="KW-1185">Reference proteome</keyword>
<evidence type="ECO:0000259" key="2">
    <source>
        <dbReference type="PROSITE" id="PS50137"/>
    </source>
</evidence>
<dbReference type="EMBL" id="KV425984">
    <property type="protein sequence ID" value="KZV93757.1"/>
    <property type="molecule type" value="Genomic_DNA"/>
</dbReference>
<dbReference type="Gene3D" id="3.30.160.20">
    <property type="match status" value="1"/>
</dbReference>
<organism evidence="3 4">
    <name type="scientific">Exidia glandulosa HHB12029</name>
    <dbReference type="NCBI Taxonomy" id="1314781"/>
    <lineage>
        <taxon>Eukaryota</taxon>
        <taxon>Fungi</taxon>
        <taxon>Dikarya</taxon>
        <taxon>Basidiomycota</taxon>
        <taxon>Agaricomycotina</taxon>
        <taxon>Agaricomycetes</taxon>
        <taxon>Auriculariales</taxon>
        <taxon>Exidiaceae</taxon>
        <taxon>Exidia</taxon>
    </lineage>
</organism>
<dbReference type="OrthoDB" id="112668at2759"/>
<feature type="domain" description="DRBM" evidence="2">
    <location>
        <begin position="5"/>
        <end position="72"/>
    </location>
</feature>
<dbReference type="InterPro" id="IPR014720">
    <property type="entry name" value="dsRBD_dom"/>
</dbReference>
<keyword evidence="1" id="KW-0694">RNA-binding</keyword>
<accession>A0A165IR41</accession>
<dbReference type="GO" id="GO:0003723">
    <property type="term" value="F:RNA binding"/>
    <property type="evidence" value="ECO:0007669"/>
    <property type="project" value="UniProtKB-UniRule"/>
</dbReference>
<sequence>MSSNGGVLMLNNELQRRGKHGVVRWVDRMDGPHHSPSWTSRVYIEEVEYAIGYGPTKQAARDHAAALALAAL</sequence>
<evidence type="ECO:0000313" key="4">
    <source>
        <dbReference type="Proteomes" id="UP000077266"/>
    </source>
</evidence>
<dbReference type="SUPFAM" id="SSF54768">
    <property type="entry name" value="dsRNA-binding domain-like"/>
    <property type="match status" value="1"/>
</dbReference>
<evidence type="ECO:0000256" key="1">
    <source>
        <dbReference type="PROSITE-ProRule" id="PRU00266"/>
    </source>
</evidence>
<protein>
    <recommendedName>
        <fullName evidence="2">DRBM domain-containing protein</fullName>
    </recommendedName>
</protein>
<reference evidence="3 4" key="1">
    <citation type="journal article" date="2016" name="Mol. Biol. Evol.">
        <title>Comparative Genomics of Early-Diverging Mushroom-Forming Fungi Provides Insights into the Origins of Lignocellulose Decay Capabilities.</title>
        <authorList>
            <person name="Nagy L.G."/>
            <person name="Riley R."/>
            <person name="Tritt A."/>
            <person name="Adam C."/>
            <person name="Daum C."/>
            <person name="Floudas D."/>
            <person name="Sun H."/>
            <person name="Yadav J.S."/>
            <person name="Pangilinan J."/>
            <person name="Larsson K.H."/>
            <person name="Matsuura K."/>
            <person name="Barry K."/>
            <person name="Labutti K."/>
            <person name="Kuo R."/>
            <person name="Ohm R.A."/>
            <person name="Bhattacharya S.S."/>
            <person name="Shirouzu T."/>
            <person name="Yoshinaga Y."/>
            <person name="Martin F.M."/>
            <person name="Grigoriev I.V."/>
            <person name="Hibbett D.S."/>
        </authorList>
    </citation>
    <scope>NUCLEOTIDE SEQUENCE [LARGE SCALE GENOMIC DNA]</scope>
    <source>
        <strain evidence="3 4">HHB12029</strain>
    </source>
</reference>
<dbReference type="InParanoid" id="A0A165IR41"/>
<dbReference type="PROSITE" id="PS50137">
    <property type="entry name" value="DS_RBD"/>
    <property type="match status" value="1"/>
</dbReference>
<dbReference type="AlphaFoldDB" id="A0A165IR41"/>
<evidence type="ECO:0000313" key="3">
    <source>
        <dbReference type="EMBL" id="KZV93757.1"/>
    </source>
</evidence>
<dbReference type="Pfam" id="PF00035">
    <property type="entry name" value="dsrm"/>
    <property type="match status" value="1"/>
</dbReference>
<proteinExistence type="predicted"/>
<dbReference type="Proteomes" id="UP000077266">
    <property type="component" value="Unassembled WGS sequence"/>
</dbReference>
<gene>
    <name evidence="3" type="ORF">EXIGLDRAFT_716744</name>
</gene>